<gene>
    <name evidence="4" type="ORF">KE626_12205</name>
</gene>
<dbReference type="Proteomes" id="UP000676386">
    <property type="component" value="Unassembled WGS sequence"/>
</dbReference>
<dbReference type="PANTHER" id="PTHR32305:SF15">
    <property type="entry name" value="PROTEIN RHSA-RELATED"/>
    <property type="match status" value="1"/>
</dbReference>
<dbReference type="Gene3D" id="2.180.10.10">
    <property type="entry name" value="RHS repeat-associated core"/>
    <property type="match status" value="2"/>
</dbReference>
<dbReference type="PANTHER" id="PTHR32305">
    <property type="match status" value="1"/>
</dbReference>
<name>A0ABS5IZ57_9BACT</name>
<dbReference type="InterPro" id="IPR022385">
    <property type="entry name" value="Rhs_assc_core"/>
</dbReference>
<dbReference type="NCBIfam" id="TIGR03696">
    <property type="entry name" value="Rhs_assc_core"/>
    <property type="match status" value="1"/>
</dbReference>
<dbReference type="Pfam" id="PF20148">
    <property type="entry name" value="DUF6531"/>
    <property type="match status" value="1"/>
</dbReference>
<reference evidence="4 5" key="1">
    <citation type="submission" date="2021-04" db="EMBL/GenBank/DDBJ databases">
        <title>Chitinophaga sp. nov., isolated from the rhizosphere soil.</title>
        <authorList>
            <person name="He S."/>
        </authorList>
    </citation>
    <scope>NUCLEOTIDE SEQUENCE [LARGE SCALE GENOMIC DNA]</scope>
    <source>
        <strain evidence="4 5">2R12</strain>
    </source>
</reference>
<feature type="domain" description="DUF6531" evidence="2">
    <location>
        <begin position="276"/>
        <end position="347"/>
    </location>
</feature>
<feature type="domain" description="Teneurin-like YD-shell" evidence="3">
    <location>
        <begin position="580"/>
        <end position="714"/>
    </location>
</feature>
<feature type="domain" description="Teneurin-like YD-shell" evidence="3">
    <location>
        <begin position="1050"/>
        <end position="1291"/>
    </location>
</feature>
<evidence type="ECO:0000259" key="2">
    <source>
        <dbReference type="Pfam" id="PF20148"/>
    </source>
</evidence>
<dbReference type="InterPro" id="IPR045351">
    <property type="entry name" value="DUF6531"/>
</dbReference>
<comment type="caution">
    <text evidence="4">The sequence shown here is derived from an EMBL/GenBank/DDBJ whole genome shotgun (WGS) entry which is preliminary data.</text>
</comment>
<dbReference type="RefSeq" id="WP_211973185.1">
    <property type="nucleotide sequence ID" value="NZ_CBFHAM010000003.1"/>
</dbReference>
<protein>
    <submittedName>
        <fullName evidence="4">RHS repeat protein</fullName>
    </submittedName>
</protein>
<keyword evidence="5" id="KW-1185">Reference proteome</keyword>
<keyword evidence="1" id="KW-0677">Repeat</keyword>
<evidence type="ECO:0000313" key="4">
    <source>
        <dbReference type="EMBL" id="MBS0028071.1"/>
    </source>
</evidence>
<dbReference type="NCBIfam" id="TIGR01643">
    <property type="entry name" value="YD_repeat_2x"/>
    <property type="match status" value="2"/>
</dbReference>
<dbReference type="InterPro" id="IPR056823">
    <property type="entry name" value="TEN-like_YD-shell"/>
</dbReference>
<evidence type="ECO:0000313" key="5">
    <source>
        <dbReference type="Proteomes" id="UP000676386"/>
    </source>
</evidence>
<sequence length="1462" mass="163153">MAVENKGFGELFAEKKNSLDHIQKGMASILPAFPGMPAAKYFDLGIGIDFHDSVFPPSPLLPVPHIGMIFDIMGAIMAAIASVVPPPPPPPEVEEGKEPPPQPFSLAATAQMLVHALSPSVKVHNQWIANAGTTIFHLPAFIAHLPFPIVKPKAASEMWMGSSTVLADGGPFSTQFHPALSCNLVGLPSPPRLNKKSTAMALMAPTSVLLIMTSAGKPVLVGGPPTIDLFQLMFKLGLKGLSKAAGAVLQKVIDKIESRFPKLANMLQNFKCKFFGEPVDAASGRVFSSNIDFELPGPIPLVWKRTYYSDAAVPGPLGYNWHHSYNMSIYDLQNGYFSVRLPDGRETVMPALRPDDHFYNRAEQLWWRRDNSGYYLQDSTRTTYRFSSRATGDGNHMLAEIRDTAGFNIQFHYNAKGYLRQIVDSSHRILQVTTDEQGRIESIDTRNAATVVHLVRYTYDDDANLSSTTNAVNAHKQFFYHGHLLVKLTNQSGLSFYWKYEGSGDNARCVHTWGDGGVLEYHARYENGKTTATNSLGHTTTYFYDESNLIYKIINDQGGVTLQQYNESGELVVVVDPEGITEKIDYDEYGKVNKQINGNGESTQYIYNEWLQTVSVKSPGGMQIRWNYNDDGLLVKKTLPNHNFLQYRYRDGLLTTIIHSSGRIIELAYDDQYNLTRLTQPGGTQFNWKFDDLGRLVRETSETGYWYAYNYDAVGNMIDMEEADGSHHHFTYDASDNLVNAGDGQRQVGFSYGPLGVLTGRTQHGVNVRFNYDTELQLRSIANEGGELYRLEPDANGNIINEWGFDGVHRRYERDGAGRVKKVLRPDNRWTAYEYDGRGNAVRMEQYDGSVTAYRYNADGLITGAFNEDGAIIIQRDFCGRVVNESQGAHSVTRSYSGNGDCSFIGSSLGAAINLTHNDAGYLESMETGDGDITAWKAEWQRNNEGAEMQRALTGDLLIKTQRDKQGRITRQSIGRHNIESSNTRYEWGRQSQLRRMVHELSGKETSFTYDEFDNLASATYSQQRAGAAETIYRVPDKMGNLFTTPARKDRVYSKGGRLVSCSDYFYHYDGEGNLLFKEFRQNTNASANDKQAFTKAHGITPKGSRTGWAYHWNADGLLQSVETPAGKEIIFSYDPLGRRIAKVNKQQNKVTRWLWDRNVPLHEWQYTGEYPPHLGANAEGSLQEQEEPVEQLITWVFEEGTFVPCAKLENSAAYSIIADHLGTPVQAYDTAGNKVWERELDCYGKVRTLHGNKAFCSYLYQGQYVDEETGLAYNRFRYYSPEAGIYLSQDPIGLTGGFTLYGYVKDPNALVDQFGLMAAGKMRGATATVTAGDKSVTLSSKNKVHAEMRGLDALNKEGALAGKDVVIHDVNGHFSIDGDAPVGMCTKCRTQMFDHLKEGGANSVTFPVTKANVIVDHLTINHTEFDAAQADLQALLRQKMGTVKRSNEAWDKLESHSTKHH</sequence>
<dbReference type="Gene3D" id="3.90.930.1">
    <property type="match status" value="1"/>
</dbReference>
<evidence type="ECO:0000256" key="1">
    <source>
        <dbReference type="ARBA" id="ARBA00022737"/>
    </source>
</evidence>
<dbReference type="CDD" id="cd14740">
    <property type="entry name" value="PAAR_4"/>
    <property type="match status" value="1"/>
</dbReference>
<proteinExistence type="predicted"/>
<dbReference type="InterPro" id="IPR006530">
    <property type="entry name" value="YD"/>
</dbReference>
<accession>A0ABS5IZ57</accession>
<organism evidence="4 5">
    <name type="scientific">Chitinophaga hostae</name>
    <dbReference type="NCBI Taxonomy" id="2831022"/>
    <lineage>
        <taxon>Bacteria</taxon>
        <taxon>Pseudomonadati</taxon>
        <taxon>Bacteroidota</taxon>
        <taxon>Chitinophagia</taxon>
        <taxon>Chitinophagales</taxon>
        <taxon>Chitinophagaceae</taxon>
        <taxon>Chitinophaga</taxon>
    </lineage>
</organism>
<dbReference type="InterPro" id="IPR050708">
    <property type="entry name" value="T6SS_VgrG/RHS"/>
</dbReference>
<evidence type="ECO:0000259" key="3">
    <source>
        <dbReference type="Pfam" id="PF25023"/>
    </source>
</evidence>
<dbReference type="Pfam" id="PF25023">
    <property type="entry name" value="TEN_YD-shell"/>
    <property type="match status" value="2"/>
</dbReference>
<dbReference type="EMBL" id="JAGTXB010000005">
    <property type="protein sequence ID" value="MBS0028071.1"/>
    <property type="molecule type" value="Genomic_DNA"/>
</dbReference>